<dbReference type="InterPro" id="IPR013785">
    <property type="entry name" value="Aldolase_TIM"/>
</dbReference>
<dbReference type="RefSeq" id="WP_206254094.1">
    <property type="nucleotide sequence ID" value="NZ_CP071060.1"/>
</dbReference>
<accession>A0ABX7M3R7</accession>
<dbReference type="Proteomes" id="UP000663570">
    <property type="component" value="Chromosome"/>
</dbReference>
<dbReference type="SFLD" id="SFLDS00029">
    <property type="entry name" value="Radical_SAM"/>
    <property type="match status" value="1"/>
</dbReference>
<feature type="domain" description="Radical SAM core" evidence="7">
    <location>
        <begin position="28"/>
        <end position="242"/>
    </location>
</feature>
<dbReference type="InterPro" id="IPR007197">
    <property type="entry name" value="rSAM"/>
</dbReference>
<keyword evidence="5" id="KW-0408">Iron</keyword>
<dbReference type="SFLD" id="SFLDG01094">
    <property type="entry name" value="Uncharacterised_Radical_SAM_Su"/>
    <property type="match status" value="1"/>
</dbReference>
<keyword evidence="2" id="KW-0004">4Fe-4S</keyword>
<dbReference type="PANTHER" id="PTHR30352">
    <property type="entry name" value="PYRUVATE FORMATE-LYASE-ACTIVATING ENZYME"/>
    <property type="match status" value="1"/>
</dbReference>
<keyword evidence="6" id="KW-0411">Iron-sulfur</keyword>
<dbReference type="CDD" id="cd01335">
    <property type="entry name" value="Radical_SAM"/>
    <property type="match status" value="1"/>
</dbReference>
<comment type="cofactor">
    <cofactor evidence="1">
        <name>[4Fe-4S] cluster</name>
        <dbReference type="ChEBI" id="CHEBI:49883"/>
    </cofactor>
</comment>
<dbReference type="SUPFAM" id="SSF102114">
    <property type="entry name" value="Radical SAM enzymes"/>
    <property type="match status" value="1"/>
</dbReference>
<evidence type="ECO:0000256" key="2">
    <source>
        <dbReference type="ARBA" id="ARBA00022485"/>
    </source>
</evidence>
<evidence type="ECO:0000256" key="1">
    <source>
        <dbReference type="ARBA" id="ARBA00001966"/>
    </source>
</evidence>
<reference evidence="8 9" key="1">
    <citation type="submission" date="2021-02" db="EMBL/GenBank/DDBJ databases">
        <title>Niveibacterium changnyeongensis HC41.</title>
        <authorList>
            <person name="Kang M."/>
        </authorList>
    </citation>
    <scope>NUCLEOTIDE SEQUENCE [LARGE SCALE GENOMIC DNA]</scope>
    <source>
        <strain evidence="8 9">HC41</strain>
    </source>
</reference>
<evidence type="ECO:0000259" key="7">
    <source>
        <dbReference type="PROSITE" id="PS51918"/>
    </source>
</evidence>
<evidence type="ECO:0000256" key="4">
    <source>
        <dbReference type="ARBA" id="ARBA00022723"/>
    </source>
</evidence>
<evidence type="ECO:0000313" key="9">
    <source>
        <dbReference type="Proteomes" id="UP000663570"/>
    </source>
</evidence>
<dbReference type="Gene3D" id="3.20.20.70">
    <property type="entry name" value="Aldolase class I"/>
    <property type="match status" value="1"/>
</dbReference>
<organism evidence="8 9">
    <name type="scientific">Niveibacterium microcysteis</name>
    <dbReference type="NCBI Taxonomy" id="2811415"/>
    <lineage>
        <taxon>Bacteria</taxon>
        <taxon>Pseudomonadati</taxon>
        <taxon>Pseudomonadota</taxon>
        <taxon>Betaproteobacteria</taxon>
        <taxon>Rhodocyclales</taxon>
        <taxon>Rhodocyclaceae</taxon>
        <taxon>Niveibacterium</taxon>
    </lineage>
</organism>
<keyword evidence="4" id="KW-0479">Metal-binding</keyword>
<dbReference type="InterPro" id="IPR034457">
    <property type="entry name" value="Organic_radical-activating"/>
</dbReference>
<proteinExistence type="predicted"/>
<dbReference type="PROSITE" id="PS51918">
    <property type="entry name" value="RADICAL_SAM"/>
    <property type="match status" value="1"/>
</dbReference>
<dbReference type="NCBIfam" id="TIGR02495">
    <property type="entry name" value="NrdG2"/>
    <property type="match status" value="1"/>
</dbReference>
<dbReference type="PANTHER" id="PTHR30352:SF13">
    <property type="entry name" value="GLYCYL-RADICAL ENZYME ACTIVATING ENZYME YJJW-RELATED"/>
    <property type="match status" value="1"/>
</dbReference>
<dbReference type="InterPro" id="IPR012840">
    <property type="entry name" value="NrdG2"/>
</dbReference>
<name>A0ABX7M3R7_9RHOO</name>
<dbReference type="Pfam" id="PF04055">
    <property type="entry name" value="Radical_SAM"/>
    <property type="match status" value="1"/>
</dbReference>
<protein>
    <submittedName>
        <fullName evidence="8">Anaerobic ribonucleoside-triphosphate reductase activating protein</fullName>
    </submittedName>
</protein>
<evidence type="ECO:0000313" key="8">
    <source>
        <dbReference type="EMBL" id="QSI76403.1"/>
    </source>
</evidence>
<sequence>MTPHDDLPRPPWQQRIQVGGFNPFSTVDWPGKLAAVVFLRGCPWRCGYCHNPELQTRVGPAPIAWDEVEAQLARRRGFIDGVVFSGGEPTADRALPEAIARVRELGLAVGLHTGGAYPERLEALLPQIDWVGFDLKTDPPEYERVTAVPGSGQRAARSARLVAESRTAKEFRLTFHADLVSELAAERAAAFAAQLGATRFALQAFRPDGCATTSLAQHAGVPAQLPTRLARLFEHFTYRSAN</sequence>
<dbReference type="EMBL" id="CP071060">
    <property type="protein sequence ID" value="QSI76403.1"/>
    <property type="molecule type" value="Genomic_DNA"/>
</dbReference>
<keyword evidence="9" id="KW-1185">Reference proteome</keyword>
<evidence type="ECO:0000256" key="6">
    <source>
        <dbReference type="ARBA" id="ARBA00023014"/>
    </source>
</evidence>
<evidence type="ECO:0000256" key="5">
    <source>
        <dbReference type="ARBA" id="ARBA00023004"/>
    </source>
</evidence>
<dbReference type="InterPro" id="IPR058240">
    <property type="entry name" value="rSAM_sf"/>
</dbReference>
<gene>
    <name evidence="8" type="ORF">JY500_18375</name>
</gene>
<keyword evidence="3" id="KW-0949">S-adenosyl-L-methionine</keyword>
<evidence type="ECO:0000256" key="3">
    <source>
        <dbReference type="ARBA" id="ARBA00022691"/>
    </source>
</evidence>